<evidence type="ECO:0000256" key="1">
    <source>
        <dbReference type="SAM" id="Phobius"/>
    </source>
</evidence>
<keyword evidence="1" id="KW-1133">Transmembrane helix</keyword>
<dbReference type="Proteomes" id="UP001221898">
    <property type="component" value="Unassembled WGS sequence"/>
</dbReference>
<protein>
    <submittedName>
        <fullName evidence="2">Uncharacterized protein</fullName>
    </submittedName>
</protein>
<keyword evidence="1" id="KW-0812">Transmembrane</keyword>
<dbReference type="AlphaFoldDB" id="A0AAD7SD45"/>
<feature type="transmembrane region" description="Helical" evidence="1">
    <location>
        <begin position="40"/>
        <end position="67"/>
    </location>
</feature>
<reference evidence="2" key="1">
    <citation type="journal article" date="2023" name="Science">
        <title>Genome structures resolve the early diversification of teleost fishes.</title>
        <authorList>
            <person name="Parey E."/>
            <person name="Louis A."/>
            <person name="Montfort J."/>
            <person name="Bouchez O."/>
            <person name="Roques C."/>
            <person name="Iampietro C."/>
            <person name="Lluch J."/>
            <person name="Castinel A."/>
            <person name="Donnadieu C."/>
            <person name="Desvignes T."/>
            <person name="Floi Bucao C."/>
            <person name="Jouanno E."/>
            <person name="Wen M."/>
            <person name="Mejri S."/>
            <person name="Dirks R."/>
            <person name="Jansen H."/>
            <person name="Henkel C."/>
            <person name="Chen W.J."/>
            <person name="Zahm M."/>
            <person name="Cabau C."/>
            <person name="Klopp C."/>
            <person name="Thompson A.W."/>
            <person name="Robinson-Rechavi M."/>
            <person name="Braasch I."/>
            <person name="Lecointre G."/>
            <person name="Bobe J."/>
            <person name="Postlethwait J.H."/>
            <person name="Berthelot C."/>
            <person name="Roest Crollius H."/>
            <person name="Guiguen Y."/>
        </authorList>
    </citation>
    <scope>NUCLEOTIDE SEQUENCE</scope>
    <source>
        <strain evidence="2">NC1722</strain>
    </source>
</reference>
<dbReference type="PROSITE" id="PS51257">
    <property type="entry name" value="PROKAR_LIPOPROTEIN"/>
    <property type="match status" value="1"/>
</dbReference>
<feature type="transmembrane region" description="Helical" evidence="1">
    <location>
        <begin position="79"/>
        <end position="95"/>
    </location>
</feature>
<accession>A0AAD7SD45</accession>
<evidence type="ECO:0000313" key="2">
    <source>
        <dbReference type="EMBL" id="KAJ8400162.1"/>
    </source>
</evidence>
<proteinExistence type="predicted"/>
<comment type="caution">
    <text evidence="2">The sequence shown here is derived from an EMBL/GenBank/DDBJ whole genome shotgun (WGS) entry which is preliminary data.</text>
</comment>
<organism evidence="2 3">
    <name type="scientific">Aldrovandia affinis</name>
    <dbReference type="NCBI Taxonomy" id="143900"/>
    <lineage>
        <taxon>Eukaryota</taxon>
        <taxon>Metazoa</taxon>
        <taxon>Chordata</taxon>
        <taxon>Craniata</taxon>
        <taxon>Vertebrata</taxon>
        <taxon>Euteleostomi</taxon>
        <taxon>Actinopterygii</taxon>
        <taxon>Neopterygii</taxon>
        <taxon>Teleostei</taxon>
        <taxon>Notacanthiformes</taxon>
        <taxon>Halosauridae</taxon>
        <taxon>Aldrovandia</taxon>
    </lineage>
</organism>
<dbReference type="EMBL" id="JAINUG010000078">
    <property type="protein sequence ID" value="KAJ8400162.1"/>
    <property type="molecule type" value="Genomic_DNA"/>
</dbReference>
<name>A0AAD7SD45_9TELE</name>
<feature type="transmembrane region" description="Helical" evidence="1">
    <location>
        <begin position="12"/>
        <end position="34"/>
    </location>
</feature>
<keyword evidence="1" id="KW-0472">Membrane</keyword>
<sequence length="132" mass="15126">MDTRRNALLDMYLHYKFYHFFCVCFVAGCGLASYRPYYSFVVPAALGAFSGLGFEVVGMVFGLPAHTKWCKGQPFHRRDAYWGLIVALLVAVVNLRSYHVYTMSYGFGIMAFAVRGAIRKYNNLWEIRRLIG</sequence>
<evidence type="ECO:0000313" key="3">
    <source>
        <dbReference type="Proteomes" id="UP001221898"/>
    </source>
</evidence>
<gene>
    <name evidence="2" type="ORF">AAFF_G00398560</name>
</gene>
<keyword evidence="3" id="KW-1185">Reference proteome</keyword>